<dbReference type="AlphaFoldDB" id="A0A9J5XXT7"/>
<comment type="caution">
    <text evidence="1">The sequence shown here is derived from an EMBL/GenBank/DDBJ whole genome shotgun (WGS) entry which is preliminary data.</text>
</comment>
<dbReference type="Proteomes" id="UP000824120">
    <property type="component" value="Chromosome 8"/>
</dbReference>
<gene>
    <name evidence="1" type="ORF">H5410_042200</name>
</gene>
<reference evidence="1 2" key="1">
    <citation type="submission" date="2020-09" db="EMBL/GenBank/DDBJ databases">
        <title>De no assembly of potato wild relative species, Solanum commersonii.</title>
        <authorList>
            <person name="Cho K."/>
        </authorList>
    </citation>
    <scope>NUCLEOTIDE SEQUENCE [LARGE SCALE GENOMIC DNA]</scope>
    <source>
        <strain evidence="1">LZ3.2</strain>
        <tissue evidence="1">Leaf</tissue>
    </source>
</reference>
<sequence length="79" mass="8859">MSVKTLGIESVGSNMKIIPFSWSNEPRTSKLSVLPILVCYNPWILEFKCDFCQNFSWTSVNTLAIEPVGLDGETSPFED</sequence>
<dbReference type="EMBL" id="JACXVP010000008">
    <property type="protein sequence ID" value="KAG5591686.1"/>
    <property type="molecule type" value="Genomic_DNA"/>
</dbReference>
<proteinExistence type="predicted"/>
<organism evidence="1 2">
    <name type="scientific">Solanum commersonii</name>
    <name type="common">Commerson's wild potato</name>
    <name type="synonym">Commerson's nightshade</name>
    <dbReference type="NCBI Taxonomy" id="4109"/>
    <lineage>
        <taxon>Eukaryota</taxon>
        <taxon>Viridiplantae</taxon>
        <taxon>Streptophyta</taxon>
        <taxon>Embryophyta</taxon>
        <taxon>Tracheophyta</taxon>
        <taxon>Spermatophyta</taxon>
        <taxon>Magnoliopsida</taxon>
        <taxon>eudicotyledons</taxon>
        <taxon>Gunneridae</taxon>
        <taxon>Pentapetalae</taxon>
        <taxon>asterids</taxon>
        <taxon>lamiids</taxon>
        <taxon>Solanales</taxon>
        <taxon>Solanaceae</taxon>
        <taxon>Solanoideae</taxon>
        <taxon>Solaneae</taxon>
        <taxon>Solanum</taxon>
    </lineage>
</organism>
<keyword evidence="2" id="KW-1185">Reference proteome</keyword>
<protein>
    <submittedName>
        <fullName evidence="1">Uncharacterized protein</fullName>
    </submittedName>
</protein>
<evidence type="ECO:0000313" key="2">
    <source>
        <dbReference type="Proteomes" id="UP000824120"/>
    </source>
</evidence>
<accession>A0A9J5XXT7</accession>
<evidence type="ECO:0000313" key="1">
    <source>
        <dbReference type="EMBL" id="KAG5591686.1"/>
    </source>
</evidence>
<name>A0A9J5XXT7_SOLCO</name>